<reference evidence="2" key="1">
    <citation type="submission" date="2018-05" db="EMBL/GenBank/DDBJ databases">
        <title>Draft genome of Mucuna pruriens seed.</title>
        <authorList>
            <person name="Nnadi N.E."/>
            <person name="Vos R."/>
            <person name="Hasami M.H."/>
            <person name="Devisetty U.K."/>
            <person name="Aguiy J.C."/>
        </authorList>
    </citation>
    <scope>NUCLEOTIDE SEQUENCE [LARGE SCALE GENOMIC DNA]</scope>
    <source>
        <strain evidence="2">JCA_2017</strain>
    </source>
</reference>
<comment type="caution">
    <text evidence="2">The sequence shown here is derived from an EMBL/GenBank/DDBJ whole genome shotgun (WGS) entry which is preliminary data.</text>
</comment>
<accession>A0A371FXH3</accession>
<dbReference type="EMBL" id="QJKJ01007499">
    <property type="protein sequence ID" value="RDX82978.1"/>
    <property type="molecule type" value="Genomic_DNA"/>
</dbReference>
<gene>
    <name evidence="2" type="ORF">CR513_36169</name>
</gene>
<evidence type="ECO:0000313" key="2">
    <source>
        <dbReference type="EMBL" id="RDX82978.1"/>
    </source>
</evidence>
<dbReference type="Proteomes" id="UP000257109">
    <property type="component" value="Unassembled WGS sequence"/>
</dbReference>
<feature type="region of interest" description="Disordered" evidence="1">
    <location>
        <begin position="1"/>
        <end position="59"/>
    </location>
</feature>
<feature type="compositionally biased region" description="Basic and acidic residues" evidence="1">
    <location>
        <begin position="46"/>
        <end position="55"/>
    </location>
</feature>
<keyword evidence="3" id="KW-1185">Reference proteome</keyword>
<dbReference type="AlphaFoldDB" id="A0A371FXH3"/>
<protein>
    <submittedName>
        <fullName evidence="2">Uncharacterized protein</fullName>
    </submittedName>
</protein>
<sequence>MASQNAVGPPSHSTRDSPFGMPYRWNTEAPVNEEQEQQNVVNNDEAGSHAQKDGSRTAQPFMIHRRMPQTKEKWQSLEEQLHAVEGGNRYMLEAVDLCLVLDIGLPVDFKTPKFDKYKGSSCLGFTWPCSAERWQLTSTMTKSSSIAFKIA</sequence>
<name>A0A371FXH3_MUCPR</name>
<evidence type="ECO:0000256" key="1">
    <source>
        <dbReference type="SAM" id="MobiDB-lite"/>
    </source>
</evidence>
<organism evidence="2 3">
    <name type="scientific">Mucuna pruriens</name>
    <name type="common">Velvet bean</name>
    <name type="synonym">Dolichos pruriens</name>
    <dbReference type="NCBI Taxonomy" id="157652"/>
    <lineage>
        <taxon>Eukaryota</taxon>
        <taxon>Viridiplantae</taxon>
        <taxon>Streptophyta</taxon>
        <taxon>Embryophyta</taxon>
        <taxon>Tracheophyta</taxon>
        <taxon>Spermatophyta</taxon>
        <taxon>Magnoliopsida</taxon>
        <taxon>eudicotyledons</taxon>
        <taxon>Gunneridae</taxon>
        <taxon>Pentapetalae</taxon>
        <taxon>rosids</taxon>
        <taxon>fabids</taxon>
        <taxon>Fabales</taxon>
        <taxon>Fabaceae</taxon>
        <taxon>Papilionoideae</taxon>
        <taxon>50 kb inversion clade</taxon>
        <taxon>NPAAA clade</taxon>
        <taxon>indigoferoid/millettioid clade</taxon>
        <taxon>Phaseoleae</taxon>
        <taxon>Mucuna</taxon>
    </lineage>
</organism>
<feature type="non-terminal residue" evidence="2">
    <location>
        <position position="1"/>
    </location>
</feature>
<proteinExistence type="predicted"/>
<evidence type="ECO:0000313" key="3">
    <source>
        <dbReference type="Proteomes" id="UP000257109"/>
    </source>
</evidence>